<evidence type="ECO:0000256" key="5">
    <source>
        <dbReference type="ARBA" id="ARBA00023136"/>
    </source>
</evidence>
<dbReference type="PROSITE" id="PS01022">
    <property type="entry name" value="PTR2_1"/>
    <property type="match status" value="1"/>
</dbReference>
<evidence type="ECO:0000256" key="6">
    <source>
        <dbReference type="SAM" id="Phobius"/>
    </source>
</evidence>
<evidence type="ECO:0000256" key="4">
    <source>
        <dbReference type="ARBA" id="ARBA00022989"/>
    </source>
</evidence>
<feature type="transmembrane region" description="Helical" evidence="6">
    <location>
        <begin position="20"/>
        <end position="48"/>
    </location>
</feature>
<organism evidence="7 8">
    <name type="scientific">Rubus argutus</name>
    <name type="common">Southern blackberry</name>
    <dbReference type="NCBI Taxonomy" id="59490"/>
    <lineage>
        <taxon>Eukaryota</taxon>
        <taxon>Viridiplantae</taxon>
        <taxon>Streptophyta</taxon>
        <taxon>Embryophyta</taxon>
        <taxon>Tracheophyta</taxon>
        <taxon>Spermatophyta</taxon>
        <taxon>Magnoliopsida</taxon>
        <taxon>eudicotyledons</taxon>
        <taxon>Gunneridae</taxon>
        <taxon>Pentapetalae</taxon>
        <taxon>rosids</taxon>
        <taxon>fabids</taxon>
        <taxon>Rosales</taxon>
        <taxon>Rosaceae</taxon>
        <taxon>Rosoideae</taxon>
        <taxon>Rosoideae incertae sedis</taxon>
        <taxon>Rubus</taxon>
    </lineage>
</organism>
<dbReference type="InterPro" id="IPR036259">
    <property type="entry name" value="MFS_trans_sf"/>
</dbReference>
<dbReference type="GO" id="GO:0006857">
    <property type="term" value="P:oligopeptide transport"/>
    <property type="evidence" value="ECO:0007669"/>
    <property type="project" value="InterPro"/>
</dbReference>
<comment type="similarity">
    <text evidence="2">Belongs to the major facilitator superfamily. Proton-dependent oligopeptide transporter (POT/PTR) (TC 2.A.17) family.</text>
</comment>
<evidence type="ECO:0000256" key="2">
    <source>
        <dbReference type="ARBA" id="ARBA00005982"/>
    </source>
</evidence>
<sequence length="558" mass="60983">MDRSPSPMSSDSGSRRGGWITFPFIIGSMAGLTLAAGGWVSNLIVYLIQEFNVKSIDAAQISNVINGSTSFFPVIGAILADSFLGSFPVISVSSFISLLGVSLLALTATLSSLKPQPCVIGSESCQPTTKLQLAILYTSITLASIGVGGTRFTLATIGANQFDKPKNQATFFNWFFFTLYVASVVSATVIVYVEDNVGWKWGFALCAIANLFALAIFLSGTRFYRFDKPQGSPYIGLARVIVATTRKMNLRISSDESKDYYYGHVGGTDAVAAAPRKSFRFLNRAAQKIEGDIKPDGSIANPWRLCTVQQVEDFKTLMRIFPLWSSSIFLGTPIGIQSSLTILQALTMDRHLGPHFKIPSGSILVVVLISTAVFLAVIDRFLCPMWQKLTGRFPTPLQRIGLGHVLNVLSMAVSALVESKRLKIAKDHQLQDQPGAIVPMLALWLFPQLVLVGVGEAFHFPGQVALYYQEFPVSLRSTSTAMISLIIGISFYLSTGLIDFVRRVTSWLPDNLNNGKLENVYWMLVVVGVVNFGYYLVCANLYKYQNVRGADSSDDIAS</sequence>
<feature type="transmembrane region" description="Helical" evidence="6">
    <location>
        <begin position="86"/>
        <end position="106"/>
    </location>
</feature>
<gene>
    <name evidence="7" type="ORF">M0R45_016934</name>
</gene>
<evidence type="ECO:0000313" key="7">
    <source>
        <dbReference type="EMBL" id="KAK9940266.1"/>
    </source>
</evidence>
<dbReference type="SUPFAM" id="SSF103473">
    <property type="entry name" value="MFS general substrate transporter"/>
    <property type="match status" value="1"/>
</dbReference>
<dbReference type="EMBL" id="JBEDUW010000003">
    <property type="protein sequence ID" value="KAK9940266.1"/>
    <property type="molecule type" value="Genomic_DNA"/>
</dbReference>
<feature type="transmembrane region" description="Helical" evidence="6">
    <location>
        <begin position="437"/>
        <end position="460"/>
    </location>
</feature>
<evidence type="ECO:0000256" key="1">
    <source>
        <dbReference type="ARBA" id="ARBA00004141"/>
    </source>
</evidence>
<comment type="caution">
    <text evidence="7">The sequence shown here is derived from an EMBL/GenBank/DDBJ whole genome shotgun (WGS) entry which is preliminary data.</text>
</comment>
<feature type="transmembrane region" description="Helical" evidence="6">
    <location>
        <begin position="481"/>
        <end position="501"/>
    </location>
</feature>
<dbReference type="InterPro" id="IPR018456">
    <property type="entry name" value="PTR2_symporter_CS"/>
</dbReference>
<feature type="transmembrane region" description="Helical" evidence="6">
    <location>
        <begin position="521"/>
        <end position="542"/>
    </location>
</feature>
<comment type="subcellular location">
    <subcellularLocation>
        <location evidence="1">Membrane</location>
        <topology evidence="1">Multi-pass membrane protein</topology>
    </subcellularLocation>
</comment>
<dbReference type="Proteomes" id="UP001457282">
    <property type="component" value="Unassembled WGS sequence"/>
</dbReference>
<dbReference type="Gene3D" id="1.20.1250.20">
    <property type="entry name" value="MFS general substrate transporter like domains"/>
    <property type="match status" value="1"/>
</dbReference>
<feature type="transmembrane region" description="Helical" evidence="6">
    <location>
        <begin position="323"/>
        <end position="346"/>
    </location>
</feature>
<feature type="transmembrane region" description="Helical" evidence="6">
    <location>
        <begin position="171"/>
        <end position="193"/>
    </location>
</feature>
<dbReference type="GO" id="GO:0016020">
    <property type="term" value="C:membrane"/>
    <property type="evidence" value="ECO:0007669"/>
    <property type="project" value="UniProtKB-SubCell"/>
</dbReference>
<accession>A0AAW1XUZ8</accession>
<evidence type="ECO:0000256" key="3">
    <source>
        <dbReference type="ARBA" id="ARBA00022692"/>
    </source>
</evidence>
<name>A0AAW1XUZ8_RUBAR</name>
<feature type="transmembrane region" description="Helical" evidence="6">
    <location>
        <begin position="199"/>
        <end position="218"/>
    </location>
</feature>
<reference evidence="7 8" key="1">
    <citation type="journal article" date="2023" name="G3 (Bethesda)">
        <title>A chromosome-length genome assembly and annotation of blackberry (Rubus argutus, cv. 'Hillquist').</title>
        <authorList>
            <person name="Bruna T."/>
            <person name="Aryal R."/>
            <person name="Dudchenko O."/>
            <person name="Sargent D.J."/>
            <person name="Mead D."/>
            <person name="Buti M."/>
            <person name="Cavallini A."/>
            <person name="Hytonen T."/>
            <person name="Andres J."/>
            <person name="Pham M."/>
            <person name="Weisz D."/>
            <person name="Mascagni F."/>
            <person name="Usai G."/>
            <person name="Natali L."/>
            <person name="Bassil N."/>
            <person name="Fernandez G.E."/>
            <person name="Lomsadze A."/>
            <person name="Armour M."/>
            <person name="Olukolu B."/>
            <person name="Poorten T."/>
            <person name="Britton C."/>
            <person name="Davik J."/>
            <person name="Ashrafi H."/>
            <person name="Aiden E.L."/>
            <person name="Borodovsky M."/>
            <person name="Worthington M."/>
        </authorList>
    </citation>
    <scope>NUCLEOTIDE SEQUENCE [LARGE SCALE GENOMIC DNA]</scope>
    <source>
        <strain evidence="7">PI 553951</strain>
    </source>
</reference>
<dbReference type="PANTHER" id="PTHR11654">
    <property type="entry name" value="OLIGOPEPTIDE TRANSPORTER-RELATED"/>
    <property type="match status" value="1"/>
</dbReference>
<dbReference type="AlphaFoldDB" id="A0AAW1XUZ8"/>
<feature type="transmembrane region" description="Helical" evidence="6">
    <location>
        <begin position="60"/>
        <end position="80"/>
    </location>
</feature>
<dbReference type="InterPro" id="IPR000109">
    <property type="entry name" value="POT_fam"/>
</dbReference>
<keyword evidence="3 6" id="KW-0812">Transmembrane</keyword>
<keyword evidence="5 6" id="KW-0472">Membrane</keyword>
<dbReference type="CDD" id="cd17416">
    <property type="entry name" value="MFS_NPF1_2"/>
    <property type="match status" value="1"/>
</dbReference>
<dbReference type="Pfam" id="PF00854">
    <property type="entry name" value="PTR2"/>
    <property type="match status" value="1"/>
</dbReference>
<dbReference type="GO" id="GO:0022857">
    <property type="term" value="F:transmembrane transporter activity"/>
    <property type="evidence" value="ECO:0007669"/>
    <property type="project" value="InterPro"/>
</dbReference>
<protein>
    <submittedName>
        <fullName evidence="7">Uncharacterized protein</fullName>
    </submittedName>
</protein>
<keyword evidence="4 6" id="KW-1133">Transmembrane helix</keyword>
<evidence type="ECO:0000313" key="8">
    <source>
        <dbReference type="Proteomes" id="UP001457282"/>
    </source>
</evidence>
<proteinExistence type="inferred from homology"/>
<feature type="transmembrane region" description="Helical" evidence="6">
    <location>
        <begin position="358"/>
        <end position="378"/>
    </location>
</feature>
<keyword evidence="8" id="KW-1185">Reference proteome</keyword>